<protein>
    <submittedName>
        <fullName evidence="2">Peptidoglycan-binding domain 1 protein</fullName>
    </submittedName>
</protein>
<dbReference type="InParanoid" id="A9B905"/>
<dbReference type="KEGG" id="hau:Haur_5192"/>
<dbReference type="EMBL" id="CP000876">
    <property type="protein sequence ID" value="ABX07819.1"/>
    <property type="molecule type" value="Genomic_DNA"/>
</dbReference>
<gene>
    <name evidence="2" type="ordered locus">Haur_5192</name>
</gene>
<sequence length="322" mass="33580">MIKRSSFFVSGFLLVLVFASSFGIRSAAARTWAQVNDGDSGVNVYTVQALLKQRGYSLDVDGDFGDQTLATVKSFQGSKGLTKDGIVGPNTWEKLVIETNQGDVNVVVKALQKQLNKHGASLTVDGDFGAATLTAVKSFQGRKGLTQDGSVGPNTWAALTGNASSDGGSGGGSTRAELADTILDSSRITLATVHVSGVNDSATAKQNIIDTANGRAARRSSYGNAPGGSVTLNTSMLKGMLTIARSWRYSVSEIAGGSHSATSRHYAGVAFDVNIINGTHVSASHPNQRAFQQKCRDLGATEVLGPGDAGHSGHIHCAWPRP</sequence>
<dbReference type="InterPro" id="IPR002477">
    <property type="entry name" value="Peptidoglycan-bd-like"/>
</dbReference>
<geneLocation type="plasmid" evidence="2 3">
    <name>pHAU01</name>
</geneLocation>
<evidence type="ECO:0000313" key="2">
    <source>
        <dbReference type="EMBL" id="ABX07819.1"/>
    </source>
</evidence>
<keyword evidence="2" id="KW-0614">Plasmid</keyword>
<dbReference type="Proteomes" id="UP000000787">
    <property type="component" value="Plasmid pHAU01"/>
</dbReference>
<accession>A9B905</accession>
<dbReference type="InterPro" id="IPR036365">
    <property type="entry name" value="PGBD-like_sf"/>
</dbReference>
<dbReference type="AlphaFoldDB" id="A9B905"/>
<feature type="domain" description="Peptidoglycan binding-like" evidence="1">
    <location>
        <begin position="41"/>
        <end position="95"/>
    </location>
</feature>
<dbReference type="BioCyc" id="HAUR316274:GHYA-5254-MONOMER"/>
<reference evidence="2 3" key="1">
    <citation type="journal article" date="2011" name="Stand. Genomic Sci.">
        <title>Complete genome sequence of the filamentous gliding predatory bacterium Herpetosiphon aurantiacus type strain (114-95(T)).</title>
        <authorList>
            <person name="Kiss H."/>
            <person name="Nett M."/>
            <person name="Domin N."/>
            <person name="Martin K."/>
            <person name="Maresca J.A."/>
            <person name="Copeland A."/>
            <person name="Lapidus A."/>
            <person name="Lucas S."/>
            <person name="Berry K.W."/>
            <person name="Glavina Del Rio T."/>
            <person name="Dalin E."/>
            <person name="Tice H."/>
            <person name="Pitluck S."/>
            <person name="Richardson P."/>
            <person name="Bruce D."/>
            <person name="Goodwin L."/>
            <person name="Han C."/>
            <person name="Detter J.C."/>
            <person name="Schmutz J."/>
            <person name="Brettin T."/>
            <person name="Land M."/>
            <person name="Hauser L."/>
            <person name="Kyrpides N.C."/>
            <person name="Ivanova N."/>
            <person name="Goker M."/>
            <person name="Woyke T."/>
            <person name="Klenk H.P."/>
            <person name="Bryant D.A."/>
        </authorList>
    </citation>
    <scope>NUCLEOTIDE SEQUENCE [LARGE SCALE GENOMIC DNA]</scope>
    <source>
        <strain evidence="3">ATCC 23779 / DSM 785 / 114-95</strain>
        <plasmid evidence="2">pHAU01</plasmid>
    </source>
</reference>
<organism evidence="2 3">
    <name type="scientific">Herpetosiphon aurantiacus (strain ATCC 23779 / DSM 785 / 114-95)</name>
    <dbReference type="NCBI Taxonomy" id="316274"/>
    <lineage>
        <taxon>Bacteria</taxon>
        <taxon>Bacillati</taxon>
        <taxon>Chloroflexota</taxon>
        <taxon>Chloroflexia</taxon>
        <taxon>Herpetosiphonales</taxon>
        <taxon>Herpetosiphonaceae</taxon>
        <taxon>Herpetosiphon</taxon>
    </lineage>
</organism>
<evidence type="ECO:0000259" key="1">
    <source>
        <dbReference type="Pfam" id="PF01471"/>
    </source>
</evidence>
<evidence type="ECO:0000313" key="3">
    <source>
        <dbReference type="Proteomes" id="UP000000787"/>
    </source>
</evidence>
<name>A9B905_HERA2</name>
<feature type="domain" description="Peptidoglycan binding-like" evidence="1">
    <location>
        <begin position="108"/>
        <end position="159"/>
    </location>
</feature>
<dbReference type="Pfam" id="PF01471">
    <property type="entry name" value="PG_binding_1"/>
    <property type="match status" value="2"/>
</dbReference>
<dbReference type="SUPFAM" id="SSF47090">
    <property type="entry name" value="PGBD-like"/>
    <property type="match status" value="2"/>
</dbReference>
<dbReference type="InterPro" id="IPR036366">
    <property type="entry name" value="PGBDSf"/>
</dbReference>
<proteinExistence type="predicted"/>
<dbReference type="Gene3D" id="1.10.101.10">
    <property type="entry name" value="PGBD-like superfamily/PGBD"/>
    <property type="match status" value="2"/>
</dbReference>
<keyword evidence="3" id="KW-1185">Reference proteome</keyword>
<dbReference type="HOGENOM" id="CLU_075523_0_0_0"/>